<sequence>MVIALAFVPIQDIENALLSLSDNLPDDVQPILDWFEDHYVGRLNRRGNGRRQPLFPHEMWNVYNRTLNQQDRTNNHAEAAHRRLQTELGMDHPTIWKLIDGLRKVQTNRDIYYEHLVAGHNPPVKLKK</sequence>
<proteinExistence type="predicted"/>
<evidence type="ECO:0000313" key="1">
    <source>
        <dbReference type="EMBL" id="KAK9752396.1"/>
    </source>
</evidence>
<accession>A0AAW1MZ79</accession>
<comment type="caution">
    <text evidence="1">The sequence shown here is derived from an EMBL/GenBank/DDBJ whole genome shotgun (WGS) entry which is preliminary data.</text>
</comment>
<dbReference type="EMBL" id="JASPKY010000020">
    <property type="protein sequence ID" value="KAK9752396.1"/>
    <property type="molecule type" value="Genomic_DNA"/>
</dbReference>
<protein>
    <submittedName>
        <fullName evidence="1">Uncharacterized protein</fullName>
    </submittedName>
</protein>
<dbReference type="AlphaFoldDB" id="A0AAW1MZ79"/>
<reference evidence="1 2" key="1">
    <citation type="journal article" date="2024" name="BMC Genomics">
        <title>De novo assembly and annotation of Popillia japonica's genome with initial clues to its potential as an invasive pest.</title>
        <authorList>
            <person name="Cucini C."/>
            <person name="Boschi S."/>
            <person name="Funari R."/>
            <person name="Cardaioli E."/>
            <person name="Iannotti N."/>
            <person name="Marturano G."/>
            <person name="Paoli F."/>
            <person name="Bruttini M."/>
            <person name="Carapelli A."/>
            <person name="Frati F."/>
            <person name="Nardi F."/>
        </authorList>
    </citation>
    <scope>NUCLEOTIDE SEQUENCE [LARGE SCALE GENOMIC DNA]</scope>
    <source>
        <strain evidence="1">DMR45628</strain>
    </source>
</reference>
<dbReference type="Proteomes" id="UP001458880">
    <property type="component" value="Unassembled WGS sequence"/>
</dbReference>
<evidence type="ECO:0000313" key="2">
    <source>
        <dbReference type="Proteomes" id="UP001458880"/>
    </source>
</evidence>
<gene>
    <name evidence="1" type="ORF">QE152_g4224</name>
</gene>
<name>A0AAW1MZ79_POPJA</name>
<organism evidence="1 2">
    <name type="scientific">Popillia japonica</name>
    <name type="common">Japanese beetle</name>
    <dbReference type="NCBI Taxonomy" id="7064"/>
    <lineage>
        <taxon>Eukaryota</taxon>
        <taxon>Metazoa</taxon>
        <taxon>Ecdysozoa</taxon>
        <taxon>Arthropoda</taxon>
        <taxon>Hexapoda</taxon>
        <taxon>Insecta</taxon>
        <taxon>Pterygota</taxon>
        <taxon>Neoptera</taxon>
        <taxon>Endopterygota</taxon>
        <taxon>Coleoptera</taxon>
        <taxon>Polyphaga</taxon>
        <taxon>Scarabaeiformia</taxon>
        <taxon>Scarabaeidae</taxon>
        <taxon>Rutelinae</taxon>
        <taxon>Popillia</taxon>
    </lineage>
</organism>
<keyword evidence="2" id="KW-1185">Reference proteome</keyword>